<evidence type="ECO:0000256" key="8">
    <source>
        <dbReference type="SAM" id="SignalP"/>
    </source>
</evidence>
<dbReference type="RefSeq" id="WP_203585288.1">
    <property type="nucleotide sequence ID" value="NZ_JACOPV010000014.1"/>
</dbReference>
<dbReference type="Gene3D" id="1.25.40.650">
    <property type="match status" value="1"/>
</dbReference>
<reference evidence="9 10" key="1">
    <citation type="submission" date="2020-08" db="EMBL/GenBank/DDBJ databases">
        <title>Description of novel Pseudomonas species.</title>
        <authorList>
            <person name="Duman M."/>
            <person name="Mulet M."/>
            <person name="Altun S."/>
            <person name="Saticioglu I.B."/>
            <person name="Lalucat J."/>
            <person name="Garcia-Valdes E."/>
        </authorList>
    </citation>
    <scope>NUCLEOTIDE SEQUENCE [LARGE SCALE GENOMIC DNA]</scope>
    <source>
        <strain evidence="9 10">P66</strain>
    </source>
</reference>
<keyword evidence="6" id="KW-0998">Cell outer membrane</keyword>
<dbReference type="CDD" id="cd06339">
    <property type="entry name" value="PBP1_YraM_LppC_lipoprotein-like"/>
    <property type="match status" value="1"/>
</dbReference>
<evidence type="ECO:0000256" key="5">
    <source>
        <dbReference type="ARBA" id="ARBA00023139"/>
    </source>
</evidence>
<dbReference type="InterPro" id="IPR007443">
    <property type="entry name" value="LpoA"/>
</dbReference>
<comment type="caution">
    <text evidence="9">The sequence shown here is derived from an EMBL/GenBank/DDBJ whole genome shotgun (WGS) entry which is preliminary data.</text>
</comment>
<keyword evidence="3" id="KW-0573">Peptidoglycan synthesis</keyword>
<gene>
    <name evidence="9" type="ORF">H8F21_21690</name>
</gene>
<name>A0ABS2C2S5_9PSED</name>
<keyword evidence="7" id="KW-0449">Lipoprotein</keyword>
<sequence>MIACLRLLTALCLAALLAACASSPSSSLGELPRTPDASIEQLLEQAATSKNPDEAALLRLSAADLAYRQKDNVRAARILEQVPVEQLKPAQQIFASTLSAELAMSRNQPKAALTALSHPSLGRLGELPDEQQRRTRSVQASVLEANGQTLAAAQTRVDLAPLLSGDAASANNDAIWNLVAALPSDQLQAASTGTGTLAGWASLALAVKSAGTLEQQQAAIDNWRKQNPEHPAAVQLPLPLVKLKELASQPLTKIALLLPQEGQLAGVARALRDGFMAAHFQAQQAGQKPPAIEVFDSSRLTSLDDFYRQAQAAGAQLVVGPLEKNLVKQLAARPQLPITTLALNYSEAGQTGPAQLFQFGLAAEDEAREVSRRARADGMVRAVALVPRGEWGDRVLKAFRQDWEANGGTLLAAEHIGQPVELAQQIADLFQLRQSEGRAKSLQSTVGGTVSAQPSRRQDIDFLFLAATPQQGQQIKPTLNFQYAGDVPVYATSHLYSASGDVNQYNDMNGVRFCETPWLLDTNNSLRQQVVTQWPQAAGSLGRLYAMGIDAYSLAPRLGQLKALPDNRIEGLSGSLSMNPNQRIERQLPWAEFSGGQIKRLPDTPR</sequence>
<evidence type="ECO:0000256" key="6">
    <source>
        <dbReference type="ARBA" id="ARBA00023237"/>
    </source>
</evidence>
<evidence type="ECO:0000313" key="10">
    <source>
        <dbReference type="Proteomes" id="UP000745663"/>
    </source>
</evidence>
<dbReference type="InterPro" id="IPR011990">
    <property type="entry name" value="TPR-like_helical_dom_sf"/>
</dbReference>
<dbReference type="SUPFAM" id="SSF53822">
    <property type="entry name" value="Periplasmic binding protein-like I"/>
    <property type="match status" value="1"/>
</dbReference>
<accession>A0ABS2C2S5</accession>
<dbReference type="PANTHER" id="PTHR38038:SF1">
    <property type="entry name" value="PENICILLIN-BINDING PROTEIN ACTIVATOR LPOA"/>
    <property type="match status" value="1"/>
</dbReference>
<evidence type="ECO:0000256" key="3">
    <source>
        <dbReference type="ARBA" id="ARBA00022984"/>
    </source>
</evidence>
<feature type="chain" id="PRO_5047052702" evidence="8">
    <location>
        <begin position="22"/>
        <end position="606"/>
    </location>
</feature>
<keyword evidence="4" id="KW-0472">Membrane</keyword>
<keyword evidence="5" id="KW-0564">Palmitate</keyword>
<evidence type="ECO:0000256" key="2">
    <source>
        <dbReference type="ARBA" id="ARBA00022960"/>
    </source>
</evidence>
<feature type="signal peptide" evidence="8">
    <location>
        <begin position="1"/>
        <end position="21"/>
    </location>
</feature>
<evidence type="ECO:0000313" key="9">
    <source>
        <dbReference type="EMBL" id="MBM5460183.1"/>
    </source>
</evidence>
<dbReference type="Gene3D" id="1.25.40.10">
    <property type="entry name" value="Tetratricopeptide repeat domain"/>
    <property type="match status" value="1"/>
</dbReference>
<protein>
    <submittedName>
        <fullName evidence="9">Penicillin-binding protein activator</fullName>
    </submittedName>
</protein>
<keyword evidence="1 8" id="KW-0732">Signal</keyword>
<dbReference type="Proteomes" id="UP000745663">
    <property type="component" value="Unassembled WGS sequence"/>
</dbReference>
<dbReference type="PANTHER" id="PTHR38038">
    <property type="entry name" value="PENICILLIN-BINDING PROTEIN ACTIVATOR LPOA"/>
    <property type="match status" value="1"/>
</dbReference>
<evidence type="ECO:0000256" key="1">
    <source>
        <dbReference type="ARBA" id="ARBA00022729"/>
    </source>
</evidence>
<dbReference type="PROSITE" id="PS51257">
    <property type="entry name" value="PROKAR_LIPOPROTEIN"/>
    <property type="match status" value="1"/>
</dbReference>
<dbReference type="Gene3D" id="3.40.50.2300">
    <property type="match status" value="2"/>
</dbReference>
<dbReference type="Pfam" id="PF04348">
    <property type="entry name" value="LppC"/>
    <property type="match status" value="1"/>
</dbReference>
<evidence type="ECO:0000256" key="4">
    <source>
        <dbReference type="ARBA" id="ARBA00023136"/>
    </source>
</evidence>
<keyword evidence="2" id="KW-0133">Cell shape</keyword>
<dbReference type="EMBL" id="JACOPV010000014">
    <property type="protein sequence ID" value="MBM5460183.1"/>
    <property type="molecule type" value="Genomic_DNA"/>
</dbReference>
<organism evidence="9 10">
    <name type="scientific">Pseudomonas arcuscaelestis</name>
    <dbReference type="NCBI Taxonomy" id="2710591"/>
    <lineage>
        <taxon>Bacteria</taxon>
        <taxon>Pseudomonadati</taxon>
        <taxon>Pseudomonadota</taxon>
        <taxon>Gammaproteobacteria</taxon>
        <taxon>Pseudomonadales</taxon>
        <taxon>Pseudomonadaceae</taxon>
        <taxon>Pseudomonas</taxon>
    </lineage>
</organism>
<dbReference type="InterPro" id="IPR028082">
    <property type="entry name" value="Peripla_BP_I"/>
</dbReference>
<keyword evidence="10" id="KW-1185">Reference proteome</keyword>
<evidence type="ECO:0000256" key="7">
    <source>
        <dbReference type="ARBA" id="ARBA00023288"/>
    </source>
</evidence>
<proteinExistence type="predicted"/>